<dbReference type="AlphaFoldDB" id="X1N883"/>
<dbReference type="EMBL" id="BARV01004044">
    <property type="protein sequence ID" value="GAI14854.1"/>
    <property type="molecule type" value="Genomic_DNA"/>
</dbReference>
<proteinExistence type="predicted"/>
<reference evidence="1" key="1">
    <citation type="journal article" date="2014" name="Front. Microbiol.">
        <title>High frequency of phylogenetically diverse reductive dehalogenase-homologous genes in deep subseafloor sedimentary metagenomes.</title>
        <authorList>
            <person name="Kawai M."/>
            <person name="Futagami T."/>
            <person name="Toyoda A."/>
            <person name="Takaki Y."/>
            <person name="Nishi S."/>
            <person name="Hori S."/>
            <person name="Arai W."/>
            <person name="Tsubouchi T."/>
            <person name="Morono Y."/>
            <person name="Uchiyama I."/>
            <person name="Ito T."/>
            <person name="Fujiyama A."/>
            <person name="Inagaki F."/>
            <person name="Takami H."/>
        </authorList>
    </citation>
    <scope>NUCLEOTIDE SEQUENCE</scope>
    <source>
        <strain evidence="1">Expedition CK06-06</strain>
    </source>
</reference>
<comment type="caution">
    <text evidence="1">The sequence shown here is derived from an EMBL/GenBank/DDBJ whole genome shotgun (WGS) entry which is preliminary data.</text>
</comment>
<evidence type="ECO:0000313" key="1">
    <source>
        <dbReference type="EMBL" id="GAI14854.1"/>
    </source>
</evidence>
<accession>X1N883</accession>
<sequence length="73" mass="8041">MGAVFRWIKFIYEWCKNFAYALSGSGFAYRSPYDQGVQFYVDGVDGLDAHDGLSWAKAVKTIGKAVALNNAIA</sequence>
<gene>
    <name evidence="1" type="ORF">S06H3_09257</name>
</gene>
<feature type="non-terminal residue" evidence="1">
    <location>
        <position position="73"/>
    </location>
</feature>
<name>X1N883_9ZZZZ</name>
<organism evidence="1">
    <name type="scientific">marine sediment metagenome</name>
    <dbReference type="NCBI Taxonomy" id="412755"/>
    <lineage>
        <taxon>unclassified sequences</taxon>
        <taxon>metagenomes</taxon>
        <taxon>ecological metagenomes</taxon>
    </lineage>
</organism>
<protein>
    <submittedName>
        <fullName evidence="1">Uncharacterized protein</fullName>
    </submittedName>
</protein>